<gene>
    <name evidence="2" type="ORF">K7J14_05865</name>
</gene>
<sequence length="637" mass="69273">MMKHVPRRIFGLTALYLCIILGIFALQFTSGGSFSYTLGKLRVSGTGVQGGDGSIVPVLPLHVSANGVDFFLDDQNPLVVWTPAGKQHSLEATAIKRDDDSFTVFFADSVSLSFASETRGDVDIISVSASLTQKYQKAALPYKIIRSAKLEKNDSQILVASGQHRYYFPGFPIDAIDRAEIRRLNLTRASPVALYKTWIPVRGLVIEELAGIPAASEAAYRKALERFAAGSLSSFRDSITAGKLTEPLVASYIAEMGRTGMYAAGLESVPESYRSGRARTWQTNTFFNNLEKTTAGMIIKEREDRSLLSRKISEGDLGCFEFPSLVPYLVDRGSSVLLTDLSRLAVALDVSRLTPRQAAGLLEVSMDYSAIASAAENPFSPLVDACERILKDALVRVDDQLYVSRDGTEIDTLLSIQTANILIRYGASLSSRSAWASAGRLLATSLLAFGGDRAVLPAKFALVAGEGNGEKSGIVAKAEQLLDPAEVYPAVMSGNSWYPHALSLSSSLGPGVWAWTSAQSVKAETRTDGSISFTVRFPQGDTHYMVVRGVKPFNRIQIYGMDFRTDPRFESYNSSGYRYNEETSTLYLKMRHKAEIEEVVIWPGAVLKEAPVESASPENPSPVPIPEVEALPAAPAQ</sequence>
<keyword evidence="3" id="KW-1185">Reference proteome</keyword>
<dbReference type="RefSeq" id="WP_230754250.1">
    <property type="nucleotide sequence ID" value="NZ_JAINWA010000001.1"/>
</dbReference>
<organism evidence="2 3">
    <name type="scientific">Teretinema zuelzerae</name>
    <dbReference type="NCBI Taxonomy" id="156"/>
    <lineage>
        <taxon>Bacteria</taxon>
        <taxon>Pseudomonadati</taxon>
        <taxon>Spirochaetota</taxon>
        <taxon>Spirochaetia</taxon>
        <taxon>Spirochaetales</taxon>
        <taxon>Treponemataceae</taxon>
        <taxon>Teretinema</taxon>
    </lineage>
</organism>
<name>A0AAE3EGI9_9SPIR</name>
<dbReference type="Proteomes" id="UP001198163">
    <property type="component" value="Unassembled WGS sequence"/>
</dbReference>
<evidence type="ECO:0000313" key="3">
    <source>
        <dbReference type="Proteomes" id="UP001198163"/>
    </source>
</evidence>
<evidence type="ECO:0000256" key="1">
    <source>
        <dbReference type="SAM" id="MobiDB-lite"/>
    </source>
</evidence>
<proteinExistence type="predicted"/>
<protein>
    <submittedName>
        <fullName evidence="2">Uncharacterized protein</fullName>
    </submittedName>
</protein>
<comment type="caution">
    <text evidence="2">The sequence shown here is derived from an EMBL/GenBank/DDBJ whole genome shotgun (WGS) entry which is preliminary data.</text>
</comment>
<feature type="region of interest" description="Disordered" evidence="1">
    <location>
        <begin position="611"/>
        <end position="637"/>
    </location>
</feature>
<dbReference type="EMBL" id="JAINWA010000001">
    <property type="protein sequence ID" value="MCD1654227.1"/>
    <property type="molecule type" value="Genomic_DNA"/>
</dbReference>
<reference evidence="2" key="1">
    <citation type="submission" date="2021-08" db="EMBL/GenBank/DDBJ databases">
        <title>Comparative analyses of Brucepasteria parasyntrophica and Teretinema zuelzerae.</title>
        <authorList>
            <person name="Song Y."/>
            <person name="Brune A."/>
        </authorList>
    </citation>
    <scope>NUCLEOTIDE SEQUENCE</scope>
    <source>
        <strain evidence="2">DSM 1903</strain>
    </source>
</reference>
<accession>A0AAE3EGI9</accession>
<dbReference type="AlphaFoldDB" id="A0AAE3EGI9"/>
<evidence type="ECO:0000313" key="2">
    <source>
        <dbReference type="EMBL" id="MCD1654227.1"/>
    </source>
</evidence>